<evidence type="ECO:0000313" key="2">
    <source>
        <dbReference type="EMBL" id="GAA0954147.1"/>
    </source>
</evidence>
<dbReference type="EMBL" id="BAAAHH010000014">
    <property type="protein sequence ID" value="GAA0954147.1"/>
    <property type="molecule type" value="Genomic_DNA"/>
</dbReference>
<feature type="region of interest" description="Disordered" evidence="1">
    <location>
        <begin position="1"/>
        <end position="31"/>
    </location>
</feature>
<protein>
    <submittedName>
        <fullName evidence="2">Uncharacterized protein</fullName>
    </submittedName>
</protein>
<dbReference type="Proteomes" id="UP001500665">
    <property type="component" value="Unassembled WGS sequence"/>
</dbReference>
<reference evidence="3" key="1">
    <citation type="journal article" date="2019" name="Int. J. Syst. Evol. Microbiol.">
        <title>The Global Catalogue of Microorganisms (GCM) 10K type strain sequencing project: providing services to taxonomists for standard genome sequencing and annotation.</title>
        <authorList>
            <consortium name="The Broad Institute Genomics Platform"/>
            <consortium name="The Broad Institute Genome Sequencing Center for Infectious Disease"/>
            <person name="Wu L."/>
            <person name="Ma J."/>
        </authorList>
    </citation>
    <scope>NUCLEOTIDE SEQUENCE [LARGE SCALE GENOMIC DNA]</scope>
    <source>
        <strain evidence="3">JCM 10696</strain>
    </source>
</reference>
<name>A0ABP4BS61_9ACTN</name>
<proteinExistence type="predicted"/>
<keyword evidence="3" id="KW-1185">Reference proteome</keyword>
<accession>A0ABP4BS61</accession>
<evidence type="ECO:0000313" key="3">
    <source>
        <dbReference type="Proteomes" id="UP001500665"/>
    </source>
</evidence>
<gene>
    <name evidence="2" type="ORF">GCM10009550_37030</name>
</gene>
<evidence type="ECO:0000256" key="1">
    <source>
        <dbReference type="SAM" id="MobiDB-lite"/>
    </source>
</evidence>
<comment type="caution">
    <text evidence="2">The sequence shown here is derived from an EMBL/GenBank/DDBJ whole genome shotgun (WGS) entry which is preliminary data.</text>
</comment>
<sequence length="136" mass="14170">MSFMATNSDGPEEAGGDGRGPEAFGAAGGDGGLAGGRAVEEAIDVRVALEAAGEAFRACAYYLSASIAGEHNMRPPTKDEREVMAILRARSGADDVEIATAMSRIADDLLDHLHLQLALRRKHMLSGEQGRDGSTG</sequence>
<organism evidence="2 3">
    <name type="scientific">Actinocorallia libanotica</name>
    <dbReference type="NCBI Taxonomy" id="46162"/>
    <lineage>
        <taxon>Bacteria</taxon>
        <taxon>Bacillati</taxon>
        <taxon>Actinomycetota</taxon>
        <taxon>Actinomycetes</taxon>
        <taxon>Streptosporangiales</taxon>
        <taxon>Thermomonosporaceae</taxon>
        <taxon>Actinocorallia</taxon>
    </lineage>
</organism>